<organism evidence="2 3">
    <name type="scientific">Cardamine amara subsp. amara</name>
    <dbReference type="NCBI Taxonomy" id="228776"/>
    <lineage>
        <taxon>Eukaryota</taxon>
        <taxon>Viridiplantae</taxon>
        <taxon>Streptophyta</taxon>
        <taxon>Embryophyta</taxon>
        <taxon>Tracheophyta</taxon>
        <taxon>Spermatophyta</taxon>
        <taxon>Magnoliopsida</taxon>
        <taxon>eudicotyledons</taxon>
        <taxon>Gunneridae</taxon>
        <taxon>Pentapetalae</taxon>
        <taxon>rosids</taxon>
        <taxon>malvids</taxon>
        <taxon>Brassicales</taxon>
        <taxon>Brassicaceae</taxon>
        <taxon>Cardamineae</taxon>
        <taxon>Cardamine</taxon>
    </lineage>
</organism>
<comment type="caution">
    <text evidence="2">The sequence shown here is derived from an EMBL/GenBank/DDBJ whole genome shotgun (WGS) entry which is preliminary data.</text>
</comment>
<reference evidence="2 3" key="1">
    <citation type="submission" date="2024-04" db="EMBL/GenBank/DDBJ databases">
        <title>Genome assembly C_amara_ONT_v2.</title>
        <authorList>
            <person name="Yant L."/>
            <person name="Moore C."/>
            <person name="Slenker M."/>
        </authorList>
    </citation>
    <scope>NUCLEOTIDE SEQUENCE [LARGE SCALE GENOMIC DNA]</scope>
    <source>
        <tissue evidence="2">Leaf</tissue>
    </source>
</reference>
<dbReference type="EMBL" id="JBANAX010000822">
    <property type="protein sequence ID" value="KAL1192460.1"/>
    <property type="molecule type" value="Genomic_DNA"/>
</dbReference>
<dbReference type="AlphaFoldDB" id="A0ABD0ZY94"/>
<evidence type="ECO:0000313" key="2">
    <source>
        <dbReference type="EMBL" id="KAL1192460.1"/>
    </source>
</evidence>
<dbReference type="Pfam" id="PF07734">
    <property type="entry name" value="FBA_1"/>
    <property type="match status" value="1"/>
</dbReference>
<evidence type="ECO:0000313" key="3">
    <source>
        <dbReference type="Proteomes" id="UP001558713"/>
    </source>
</evidence>
<evidence type="ECO:0000259" key="1">
    <source>
        <dbReference type="Pfam" id="PF07734"/>
    </source>
</evidence>
<sequence>MSLDWSCSSSTCLVEEGPARHIEPIIKRSVRVSNSCDGLLCIFYKDILTTPIIVTNPAMGKSQTLPLSMIQQQYLDKKMPLPKVLPIPGFGKDSVTGTCKLVWLHDHPTNKISLCEVFDFEVNKWSYVTMDTPYEIVCRKTNICKGMDLLAH</sequence>
<protein>
    <submittedName>
        <fullName evidence="2">F-box protein</fullName>
    </submittedName>
</protein>
<proteinExistence type="predicted"/>
<accession>A0ABD0ZY94</accession>
<dbReference type="InterPro" id="IPR006527">
    <property type="entry name" value="F-box-assoc_dom_typ1"/>
</dbReference>
<feature type="domain" description="F-box associated beta-propeller type 1" evidence="1">
    <location>
        <begin position="31"/>
        <end position="138"/>
    </location>
</feature>
<dbReference type="Proteomes" id="UP001558713">
    <property type="component" value="Unassembled WGS sequence"/>
</dbReference>
<name>A0ABD0ZY94_CARAN</name>
<gene>
    <name evidence="2" type="ORF">V5N11_001585</name>
</gene>
<keyword evidence="3" id="KW-1185">Reference proteome</keyword>